<evidence type="ECO:0000313" key="4">
    <source>
        <dbReference type="Proteomes" id="UP000587586"/>
    </source>
</evidence>
<dbReference type="InterPro" id="IPR006503">
    <property type="entry name" value="Nase-assoc"/>
</dbReference>
<comment type="caution">
    <text evidence="3">The sequence shown here is derived from an EMBL/GenBank/DDBJ whole genome shotgun (WGS) entry which is preliminary data.</text>
</comment>
<sequence length="144" mass="15905">MATITYFTKLGCQTAAKQVEALRQAGHQVEVRDLLAEPWDAAQLTSYFGDLPVAQWFNPNSPRVKAGEIDPAAYDAAAALELMRADHLLIRRPLMESGGTRMCGFDPARVHAWIGFSNPEEVLPRAKEFQTCSHPASEPLPRCP</sequence>
<dbReference type="Proteomes" id="UP000587586">
    <property type="component" value="Unassembled WGS sequence"/>
</dbReference>
<dbReference type="InterPro" id="IPR036249">
    <property type="entry name" value="Thioredoxin-like_sf"/>
</dbReference>
<dbReference type="SUPFAM" id="SSF52833">
    <property type="entry name" value="Thioredoxin-like"/>
    <property type="match status" value="1"/>
</dbReference>
<evidence type="ECO:0000313" key="3">
    <source>
        <dbReference type="EMBL" id="GFO70304.1"/>
    </source>
</evidence>
<evidence type="ECO:0000256" key="1">
    <source>
        <dbReference type="ARBA" id="ARBA00007198"/>
    </source>
</evidence>
<comment type="similarity">
    <text evidence="1 2">Belongs to the ArsC family.</text>
</comment>
<dbReference type="InterPro" id="IPR006660">
    <property type="entry name" value="Arsenate_reductase-like"/>
</dbReference>
<organism evidence="3 4">
    <name type="scientific">Geomonas limicola</name>
    <dbReference type="NCBI Taxonomy" id="2740186"/>
    <lineage>
        <taxon>Bacteria</taxon>
        <taxon>Pseudomonadati</taxon>
        <taxon>Thermodesulfobacteriota</taxon>
        <taxon>Desulfuromonadia</taxon>
        <taxon>Geobacterales</taxon>
        <taxon>Geobacteraceae</taxon>
        <taxon>Geomonas</taxon>
    </lineage>
</organism>
<dbReference type="Gene3D" id="3.40.30.10">
    <property type="entry name" value="Glutaredoxin"/>
    <property type="match status" value="1"/>
</dbReference>
<gene>
    <name evidence="3" type="ORF">GMLC_38830</name>
</gene>
<reference evidence="4" key="1">
    <citation type="submission" date="2020-06" db="EMBL/GenBank/DDBJ databases">
        <title>Draft genomic sequecing of Geomonas sp. Red745.</title>
        <authorList>
            <person name="Itoh H."/>
            <person name="Xu Z.X."/>
            <person name="Ushijima N."/>
            <person name="Masuda Y."/>
            <person name="Shiratori Y."/>
            <person name="Senoo K."/>
        </authorList>
    </citation>
    <scope>NUCLEOTIDE SEQUENCE [LARGE SCALE GENOMIC DNA]</scope>
    <source>
        <strain evidence="4">Red745</strain>
    </source>
</reference>
<keyword evidence="4" id="KW-1185">Reference proteome</keyword>
<dbReference type="NCBIfam" id="TIGR01616">
    <property type="entry name" value="nitro_assoc"/>
    <property type="match status" value="1"/>
</dbReference>
<protein>
    <recommendedName>
        <fullName evidence="5">Arsenate reductase</fullName>
    </recommendedName>
</protein>
<dbReference type="AlphaFoldDB" id="A0A6V8NES2"/>
<name>A0A6V8NES2_9BACT</name>
<dbReference type="PROSITE" id="PS51353">
    <property type="entry name" value="ARSC"/>
    <property type="match status" value="1"/>
</dbReference>
<accession>A0A6V8NES2</accession>
<proteinExistence type="inferred from homology"/>
<evidence type="ECO:0008006" key="5">
    <source>
        <dbReference type="Google" id="ProtNLM"/>
    </source>
</evidence>
<dbReference type="EMBL" id="BLXZ01000009">
    <property type="protein sequence ID" value="GFO70304.1"/>
    <property type="molecule type" value="Genomic_DNA"/>
</dbReference>
<dbReference type="RefSeq" id="WP_183362917.1">
    <property type="nucleotide sequence ID" value="NZ_BLXZ01000009.1"/>
</dbReference>
<evidence type="ECO:0000256" key="2">
    <source>
        <dbReference type="PROSITE-ProRule" id="PRU01282"/>
    </source>
</evidence>